<accession>A0AAD5Q2L6</accession>
<dbReference type="EC" id="2.7.11.1" evidence="1"/>
<keyword evidence="6" id="KW-0067">ATP-binding</keyword>
<dbReference type="Gene3D" id="1.10.510.10">
    <property type="entry name" value="Transferase(Phosphotransferase) domain 1"/>
    <property type="match status" value="1"/>
</dbReference>
<evidence type="ECO:0000259" key="9">
    <source>
        <dbReference type="PROSITE" id="PS50011"/>
    </source>
</evidence>
<organism evidence="10 11">
    <name type="scientific">Pythium insidiosum</name>
    <name type="common">Pythiosis disease agent</name>
    <dbReference type="NCBI Taxonomy" id="114742"/>
    <lineage>
        <taxon>Eukaryota</taxon>
        <taxon>Sar</taxon>
        <taxon>Stramenopiles</taxon>
        <taxon>Oomycota</taxon>
        <taxon>Peronosporomycetes</taxon>
        <taxon>Pythiales</taxon>
        <taxon>Pythiaceae</taxon>
        <taxon>Pythium</taxon>
    </lineage>
</organism>
<sequence length="272" mass="30527">MDVLNAVQQHAALNGQPPYEEYVHPAISARGEPYVMRVPTVFLPWDQKQGIIALRRKDRQIAICRCGVVLAGIYLQLPTATQLQIPIALKAMDRAQVIEQKDDIENEIRVMSQLQPRGVDSPLSNAHMIRWEYGSDTFNEYIATEFIANGSLVSYAHKKIRMLMVKHLHDFVAKHGEGPTKLECVSYVYRGAGHEWMRESIKIFEGIMRGLTYLHAQDVAHLDLDIYNVAIDKEHTARIIDLGSSQLMDHNGIAGAGLSNALYGGFVAAHRI</sequence>
<keyword evidence="2" id="KW-0723">Serine/threonine-protein kinase</keyword>
<comment type="catalytic activity">
    <reaction evidence="7">
        <text>L-threonyl-[protein] + ATP = O-phospho-L-threonyl-[protein] + ADP + H(+)</text>
        <dbReference type="Rhea" id="RHEA:46608"/>
        <dbReference type="Rhea" id="RHEA-COMP:11060"/>
        <dbReference type="Rhea" id="RHEA-COMP:11605"/>
        <dbReference type="ChEBI" id="CHEBI:15378"/>
        <dbReference type="ChEBI" id="CHEBI:30013"/>
        <dbReference type="ChEBI" id="CHEBI:30616"/>
        <dbReference type="ChEBI" id="CHEBI:61977"/>
        <dbReference type="ChEBI" id="CHEBI:456216"/>
        <dbReference type="EC" id="2.7.11.1"/>
    </reaction>
</comment>
<reference evidence="10" key="1">
    <citation type="submission" date="2021-12" db="EMBL/GenBank/DDBJ databases">
        <title>Prjna785345.</title>
        <authorList>
            <person name="Rujirawat T."/>
            <person name="Krajaejun T."/>
        </authorList>
    </citation>
    <scope>NUCLEOTIDE SEQUENCE</scope>
    <source>
        <strain evidence="10">Pi057C3</strain>
    </source>
</reference>
<keyword evidence="3" id="KW-0808">Transferase</keyword>
<dbReference type="SUPFAM" id="SSF56112">
    <property type="entry name" value="Protein kinase-like (PK-like)"/>
    <property type="match status" value="1"/>
</dbReference>
<proteinExistence type="predicted"/>
<dbReference type="InterPro" id="IPR053235">
    <property type="entry name" value="Ser_Thr_kinase"/>
</dbReference>
<dbReference type="GO" id="GO:0005524">
    <property type="term" value="F:ATP binding"/>
    <property type="evidence" value="ECO:0007669"/>
    <property type="project" value="UniProtKB-KW"/>
</dbReference>
<evidence type="ECO:0000313" key="11">
    <source>
        <dbReference type="Proteomes" id="UP001209570"/>
    </source>
</evidence>
<dbReference type="AlphaFoldDB" id="A0AAD5Q2L6"/>
<keyword evidence="11" id="KW-1185">Reference proteome</keyword>
<evidence type="ECO:0000256" key="3">
    <source>
        <dbReference type="ARBA" id="ARBA00022679"/>
    </source>
</evidence>
<dbReference type="PANTHER" id="PTHR24361:SF433">
    <property type="entry name" value="PROTEIN KINASE DOMAIN-CONTAINING PROTEIN"/>
    <property type="match status" value="1"/>
</dbReference>
<feature type="domain" description="Protein kinase" evidence="9">
    <location>
        <begin position="55"/>
        <end position="272"/>
    </location>
</feature>
<comment type="catalytic activity">
    <reaction evidence="8">
        <text>L-seryl-[protein] + ATP = O-phospho-L-seryl-[protein] + ADP + H(+)</text>
        <dbReference type="Rhea" id="RHEA:17989"/>
        <dbReference type="Rhea" id="RHEA-COMP:9863"/>
        <dbReference type="Rhea" id="RHEA-COMP:11604"/>
        <dbReference type="ChEBI" id="CHEBI:15378"/>
        <dbReference type="ChEBI" id="CHEBI:29999"/>
        <dbReference type="ChEBI" id="CHEBI:30616"/>
        <dbReference type="ChEBI" id="CHEBI:83421"/>
        <dbReference type="ChEBI" id="CHEBI:456216"/>
        <dbReference type="EC" id="2.7.11.1"/>
    </reaction>
</comment>
<evidence type="ECO:0000256" key="6">
    <source>
        <dbReference type="ARBA" id="ARBA00022840"/>
    </source>
</evidence>
<name>A0AAD5Q2L6_PYTIN</name>
<dbReference type="PANTHER" id="PTHR24361">
    <property type="entry name" value="MITOGEN-ACTIVATED KINASE KINASE KINASE"/>
    <property type="match status" value="1"/>
</dbReference>
<dbReference type="GO" id="GO:0004674">
    <property type="term" value="F:protein serine/threonine kinase activity"/>
    <property type="evidence" value="ECO:0007669"/>
    <property type="project" value="UniProtKB-KW"/>
</dbReference>
<dbReference type="InterPro" id="IPR011009">
    <property type="entry name" value="Kinase-like_dom_sf"/>
</dbReference>
<comment type="caution">
    <text evidence="10">The sequence shown here is derived from an EMBL/GenBank/DDBJ whole genome shotgun (WGS) entry which is preliminary data.</text>
</comment>
<dbReference type="EMBL" id="JAKCXM010000490">
    <property type="protein sequence ID" value="KAJ0393472.1"/>
    <property type="molecule type" value="Genomic_DNA"/>
</dbReference>
<evidence type="ECO:0000256" key="5">
    <source>
        <dbReference type="ARBA" id="ARBA00022777"/>
    </source>
</evidence>
<dbReference type="Proteomes" id="UP001209570">
    <property type="component" value="Unassembled WGS sequence"/>
</dbReference>
<keyword evidence="4" id="KW-0547">Nucleotide-binding</keyword>
<evidence type="ECO:0000256" key="2">
    <source>
        <dbReference type="ARBA" id="ARBA00022527"/>
    </source>
</evidence>
<evidence type="ECO:0000256" key="7">
    <source>
        <dbReference type="ARBA" id="ARBA00047899"/>
    </source>
</evidence>
<evidence type="ECO:0000256" key="8">
    <source>
        <dbReference type="ARBA" id="ARBA00048679"/>
    </source>
</evidence>
<evidence type="ECO:0000256" key="1">
    <source>
        <dbReference type="ARBA" id="ARBA00012513"/>
    </source>
</evidence>
<dbReference type="InterPro" id="IPR001245">
    <property type="entry name" value="Ser-Thr/Tyr_kinase_cat_dom"/>
</dbReference>
<evidence type="ECO:0000256" key="4">
    <source>
        <dbReference type="ARBA" id="ARBA00022741"/>
    </source>
</evidence>
<protein>
    <recommendedName>
        <fullName evidence="1">non-specific serine/threonine protein kinase</fullName>
        <ecNumber evidence="1">2.7.11.1</ecNumber>
    </recommendedName>
</protein>
<dbReference type="PROSITE" id="PS50011">
    <property type="entry name" value="PROTEIN_KINASE_DOM"/>
    <property type="match status" value="1"/>
</dbReference>
<dbReference type="GO" id="GO:0005737">
    <property type="term" value="C:cytoplasm"/>
    <property type="evidence" value="ECO:0007669"/>
    <property type="project" value="TreeGrafter"/>
</dbReference>
<evidence type="ECO:0000313" key="10">
    <source>
        <dbReference type="EMBL" id="KAJ0393472.1"/>
    </source>
</evidence>
<keyword evidence="5" id="KW-0418">Kinase</keyword>
<dbReference type="Pfam" id="PF07714">
    <property type="entry name" value="PK_Tyr_Ser-Thr"/>
    <property type="match status" value="1"/>
</dbReference>
<dbReference type="InterPro" id="IPR000719">
    <property type="entry name" value="Prot_kinase_dom"/>
</dbReference>
<gene>
    <name evidence="10" type="ORF">P43SY_003825</name>
</gene>